<feature type="transmembrane region" description="Helical" evidence="1">
    <location>
        <begin position="16"/>
        <end position="38"/>
    </location>
</feature>
<dbReference type="AlphaFoldDB" id="A0A3B0USK2"/>
<evidence type="ECO:0000256" key="1">
    <source>
        <dbReference type="SAM" id="Phobius"/>
    </source>
</evidence>
<feature type="transmembrane region" description="Helical" evidence="1">
    <location>
        <begin position="50"/>
        <end position="71"/>
    </location>
</feature>
<sequence>MSSEKNGKIIQLRRNVTLILFGIGIILVALSLGADFFGLDLTPGFGMVQMFQLLVGITALTLALFLYINAMRQEMSRSLQADIGVRLAATGLVFAYVTGLADLLSIGTHVMPQFERPFVGPLQLGGLALAVLVIVAGLTLYYTSRGTRQKSSMEFIVNGNGSAKG</sequence>
<dbReference type="EMBL" id="UOEU01000490">
    <property type="protein sequence ID" value="VAW33888.1"/>
    <property type="molecule type" value="Genomic_DNA"/>
</dbReference>
<organism evidence="2">
    <name type="scientific">hydrothermal vent metagenome</name>
    <dbReference type="NCBI Taxonomy" id="652676"/>
    <lineage>
        <taxon>unclassified sequences</taxon>
        <taxon>metagenomes</taxon>
        <taxon>ecological metagenomes</taxon>
    </lineage>
</organism>
<reference evidence="2" key="1">
    <citation type="submission" date="2018-06" db="EMBL/GenBank/DDBJ databases">
        <authorList>
            <person name="Zhirakovskaya E."/>
        </authorList>
    </citation>
    <scope>NUCLEOTIDE SEQUENCE</scope>
</reference>
<keyword evidence="1" id="KW-0812">Transmembrane</keyword>
<feature type="transmembrane region" description="Helical" evidence="1">
    <location>
        <begin position="83"/>
        <end position="104"/>
    </location>
</feature>
<proteinExistence type="predicted"/>
<accession>A0A3B0USK2</accession>
<feature type="transmembrane region" description="Helical" evidence="1">
    <location>
        <begin position="124"/>
        <end position="143"/>
    </location>
</feature>
<keyword evidence="1" id="KW-0472">Membrane</keyword>
<name>A0A3B0USK2_9ZZZZ</name>
<protein>
    <submittedName>
        <fullName evidence="2">Uncharacterized protein</fullName>
    </submittedName>
</protein>
<gene>
    <name evidence="2" type="ORF">MNBD_CHLOROFLEXI01-3772</name>
</gene>
<evidence type="ECO:0000313" key="2">
    <source>
        <dbReference type="EMBL" id="VAW33888.1"/>
    </source>
</evidence>
<keyword evidence="1" id="KW-1133">Transmembrane helix</keyword>